<reference evidence="1" key="1">
    <citation type="submission" date="2021-10" db="EMBL/GenBank/DDBJ databases">
        <title>Tropical sea cucumber genome reveals ecological adaptation and Cuvierian tubules defense mechanism.</title>
        <authorList>
            <person name="Chen T."/>
        </authorList>
    </citation>
    <scope>NUCLEOTIDE SEQUENCE</scope>
    <source>
        <strain evidence="1">Nanhai2018</strain>
        <tissue evidence="1">Muscle</tissue>
    </source>
</reference>
<evidence type="ECO:0000313" key="2">
    <source>
        <dbReference type="Proteomes" id="UP001152320"/>
    </source>
</evidence>
<comment type="caution">
    <text evidence="1">The sequence shown here is derived from an EMBL/GenBank/DDBJ whole genome shotgun (WGS) entry which is preliminary data.</text>
</comment>
<evidence type="ECO:0000313" key="1">
    <source>
        <dbReference type="EMBL" id="KAJ8031701.1"/>
    </source>
</evidence>
<proteinExistence type="predicted"/>
<protein>
    <recommendedName>
        <fullName evidence="3">Reverse transcriptase domain-containing protein</fullName>
    </recommendedName>
</protein>
<gene>
    <name evidence="1" type="ORF">HOLleu_24977</name>
</gene>
<dbReference type="Proteomes" id="UP001152320">
    <property type="component" value="Chromosome 12"/>
</dbReference>
<evidence type="ECO:0008006" key="3">
    <source>
        <dbReference type="Google" id="ProtNLM"/>
    </source>
</evidence>
<dbReference type="OrthoDB" id="6143960at2759"/>
<dbReference type="AlphaFoldDB" id="A0A9Q1BSC3"/>
<sequence>MIDILHQPFMTKIANYIKDDFQFLNFIPDEIPEDSLLCTFDVVSLYSNIPHSLGIEAITYWTEKYPGVLPHRIPKDFIIDSICLILNNNYFQFGNLNFKQINGTAMGTNMAPTYATLTLAFFENKL</sequence>
<accession>A0A9Q1BSC3</accession>
<organism evidence="1 2">
    <name type="scientific">Holothuria leucospilota</name>
    <name type="common">Black long sea cucumber</name>
    <name type="synonym">Mertensiothuria leucospilota</name>
    <dbReference type="NCBI Taxonomy" id="206669"/>
    <lineage>
        <taxon>Eukaryota</taxon>
        <taxon>Metazoa</taxon>
        <taxon>Echinodermata</taxon>
        <taxon>Eleutherozoa</taxon>
        <taxon>Echinozoa</taxon>
        <taxon>Holothuroidea</taxon>
        <taxon>Aspidochirotacea</taxon>
        <taxon>Aspidochirotida</taxon>
        <taxon>Holothuriidae</taxon>
        <taxon>Holothuria</taxon>
    </lineage>
</organism>
<dbReference type="EMBL" id="JAIZAY010000012">
    <property type="protein sequence ID" value="KAJ8031701.1"/>
    <property type="molecule type" value="Genomic_DNA"/>
</dbReference>
<dbReference type="PANTHER" id="PTHR21301:SF13">
    <property type="match status" value="1"/>
</dbReference>
<dbReference type="PANTHER" id="PTHR21301">
    <property type="entry name" value="REVERSE TRANSCRIPTASE"/>
    <property type="match status" value="1"/>
</dbReference>
<name>A0A9Q1BSC3_HOLLE</name>
<keyword evidence="2" id="KW-1185">Reference proteome</keyword>